<protein>
    <submittedName>
        <fullName evidence="1">Uncharacterized protein</fullName>
    </submittedName>
</protein>
<comment type="caution">
    <text evidence="1">The sequence shown here is derived from an EMBL/GenBank/DDBJ whole genome shotgun (WGS) entry which is preliminary data.</text>
</comment>
<dbReference type="EMBL" id="BGPR01212554">
    <property type="protein sequence ID" value="GBN45224.1"/>
    <property type="molecule type" value="Genomic_DNA"/>
</dbReference>
<gene>
    <name evidence="1" type="ORF">AVEN_138718_1</name>
</gene>
<reference evidence="1 2" key="1">
    <citation type="journal article" date="2019" name="Sci. Rep.">
        <title>Orb-weaving spider Araneus ventricosus genome elucidates the spidroin gene catalogue.</title>
        <authorList>
            <person name="Kono N."/>
            <person name="Nakamura H."/>
            <person name="Ohtoshi R."/>
            <person name="Moran D.A.P."/>
            <person name="Shinohara A."/>
            <person name="Yoshida Y."/>
            <person name="Fujiwara M."/>
            <person name="Mori M."/>
            <person name="Tomita M."/>
            <person name="Arakawa K."/>
        </authorList>
    </citation>
    <scope>NUCLEOTIDE SEQUENCE [LARGE SCALE GENOMIC DNA]</scope>
</reference>
<evidence type="ECO:0000313" key="2">
    <source>
        <dbReference type="Proteomes" id="UP000499080"/>
    </source>
</evidence>
<dbReference type="Proteomes" id="UP000499080">
    <property type="component" value="Unassembled WGS sequence"/>
</dbReference>
<keyword evidence="2" id="KW-1185">Reference proteome</keyword>
<sequence length="103" mass="11873">GVAWSGKLDIQHIPISLHLKTDSQCGNWLGLVWHGEESWISNLSQSPHPIKTDRQCGKWQGLVWQGWISNLAQFQLHVKTDHQCENQPGLVWYRTEGWIFNVS</sequence>
<accession>A0A4Y2P1J0</accession>
<name>A0A4Y2P1J0_ARAVE</name>
<dbReference type="AlphaFoldDB" id="A0A4Y2P1J0"/>
<evidence type="ECO:0000313" key="1">
    <source>
        <dbReference type="EMBL" id="GBN45224.1"/>
    </source>
</evidence>
<proteinExistence type="predicted"/>
<feature type="non-terminal residue" evidence="1">
    <location>
        <position position="1"/>
    </location>
</feature>
<organism evidence="1 2">
    <name type="scientific">Araneus ventricosus</name>
    <name type="common">Orbweaver spider</name>
    <name type="synonym">Epeira ventricosa</name>
    <dbReference type="NCBI Taxonomy" id="182803"/>
    <lineage>
        <taxon>Eukaryota</taxon>
        <taxon>Metazoa</taxon>
        <taxon>Ecdysozoa</taxon>
        <taxon>Arthropoda</taxon>
        <taxon>Chelicerata</taxon>
        <taxon>Arachnida</taxon>
        <taxon>Araneae</taxon>
        <taxon>Araneomorphae</taxon>
        <taxon>Entelegynae</taxon>
        <taxon>Araneoidea</taxon>
        <taxon>Araneidae</taxon>
        <taxon>Araneus</taxon>
    </lineage>
</organism>